<dbReference type="InterPro" id="IPR001114">
    <property type="entry name" value="Adenylosuccinate_synthetase"/>
</dbReference>
<name>A0ABU3PUV0_9ACTN</name>
<dbReference type="Proteomes" id="UP001268542">
    <property type="component" value="Unassembled WGS sequence"/>
</dbReference>
<reference evidence="9 10" key="1">
    <citation type="submission" date="2023-08" db="EMBL/GenBank/DDBJ databases">
        <title>Nocardioides seae sp. nov., a bacterium isolated from a soil.</title>
        <authorList>
            <person name="Wang X."/>
        </authorList>
    </citation>
    <scope>NUCLEOTIDE SEQUENCE [LARGE SCALE GENOMIC DNA]</scope>
    <source>
        <strain evidence="9 10">YZH12</strain>
    </source>
</reference>
<comment type="cofactor">
    <cofactor evidence="7">
        <name>Mg(2+)</name>
        <dbReference type="ChEBI" id="CHEBI:18420"/>
    </cofactor>
    <text evidence="7">Binds 1 Mg(2+) ion per subunit.</text>
</comment>
<dbReference type="PROSITE" id="PS01266">
    <property type="entry name" value="ADENYLOSUCCIN_SYN_1"/>
    <property type="match status" value="1"/>
</dbReference>
<comment type="subcellular location">
    <subcellularLocation>
        <location evidence="7">Cytoplasm</location>
    </subcellularLocation>
</comment>
<feature type="active site" description="Proton donor" evidence="7">
    <location>
        <position position="45"/>
    </location>
</feature>
<dbReference type="Gene3D" id="3.90.170.10">
    <property type="entry name" value="Adenylosuccinate Synthetase, subunit A, domain 3"/>
    <property type="match status" value="1"/>
</dbReference>
<keyword evidence="7" id="KW-0963">Cytoplasm</keyword>
<sequence length="419" mass="43757">MEQPHRIVVGLGFGDEAKGATVDHLCVAGGVSAVVRFSGGGQAAHNVVAGGVHHTFRQFGSGTLAGVASYLSRHVLVSPDGLAAEAEELAALGVADPLGLVAVSPDALVVTPVHRAANRTREDLRGDARHGSCGLGIGETQWYALPVAEGGAGAGSAAIRVRDCLDPMVLRTKLVALVEFYEPLLAQGRHEAPSVREMALDLLEFAQAVAIVPDSAYLTAAAARGSLVFEGSQGVLLDEWRGFHPHTTWSTVTPAPAQELLAAAGLTRCEVWGATRAYATRHGAGPFPSEAAALLGSLPEPHNGTGEYQGDWRVGHLDLVLLRYAAEVCRRHGGLDRLAVSHLDLAPAGVVDSYGPVAPGPFRDLAHQEGLTRMLASVVPVVEEYADDPADLIARELGVPLGSVAHGPAREDRRIVALV</sequence>
<comment type="similarity">
    <text evidence="7 8">Belongs to the adenylosuccinate synthetase family.</text>
</comment>
<feature type="binding site" description="in other chain" evidence="7">
    <location>
        <position position="233"/>
    </location>
    <ligand>
        <name>IMP</name>
        <dbReference type="ChEBI" id="CHEBI:58053"/>
        <note>ligand shared between dimeric partners</note>
    </ligand>
</feature>
<keyword evidence="10" id="KW-1185">Reference proteome</keyword>
<comment type="catalytic activity">
    <reaction evidence="7 8">
        <text>IMP + L-aspartate + GTP = N(6)-(1,2-dicarboxyethyl)-AMP + GDP + phosphate + 2 H(+)</text>
        <dbReference type="Rhea" id="RHEA:15753"/>
        <dbReference type="ChEBI" id="CHEBI:15378"/>
        <dbReference type="ChEBI" id="CHEBI:29991"/>
        <dbReference type="ChEBI" id="CHEBI:37565"/>
        <dbReference type="ChEBI" id="CHEBI:43474"/>
        <dbReference type="ChEBI" id="CHEBI:57567"/>
        <dbReference type="ChEBI" id="CHEBI:58053"/>
        <dbReference type="ChEBI" id="CHEBI:58189"/>
        <dbReference type="EC" id="6.3.4.4"/>
    </reaction>
</comment>
<feature type="binding site" description="in other chain" evidence="7">
    <location>
        <position position="248"/>
    </location>
    <ligand>
        <name>IMP</name>
        <dbReference type="ChEBI" id="CHEBI:58053"/>
        <note>ligand shared between dimeric partners</note>
    </ligand>
</feature>
<keyword evidence="2 7" id="KW-0479">Metal-binding</keyword>
<keyword evidence="1 7" id="KW-0436">Ligase</keyword>
<dbReference type="InterPro" id="IPR027417">
    <property type="entry name" value="P-loop_NTPase"/>
</dbReference>
<comment type="caution">
    <text evidence="9">The sequence shown here is derived from an EMBL/GenBank/DDBJ whole genome shotgun (WGS) entry which is preliminary data.</text>
</comment>
<proteinExistence type="inferred from homology"/>
<dbReference type="InterPro" id="IPR042109">
    <property type="entry name" value="Adenylosuccinate_synth_dom1"/>
</dbReference>
<gene>
    <name evidence="7" type="primary">purA</name>
    <name evidence="9" type="ORF">RDV89_07995</name>
</gene>
<comment type="subunit">
    <text evidence="7">Homodimer.</text>
</comment>
<comment type="pathway">
    <text evidence="7 8">Purine metabolism; AMP biosynthesis via de novo pathway; AMP from IMP: step 1/2.</text>
</comment>
<dbReference type="EC" id="6.3.4.4" evidence="7 8"/>
<dbReference type="SUPFAM" id="SSF52540">
    <property type="entry name" value="P-loop containing nucleoside triphosphate hydrolases"/>
    <property type="match status" value="1"/>
</dbReference>
<dbReference type="HAMAP" id="MF_00011">
    <property type="entry name" value="Adenylosucc_synth"/>
    <property type="match status" value="1"/>
</dbReference>
<dbReference type="InterPro" id="IPR042110">
    <property type="entry name" value="Adenylosuccinate_synth_dom2"/>
</dbReference>
<feature type="active site" description="Proton acceptor" evidence="7">
    <location>
        <position position="15"/>
    </location>
</feature>
<dbReference type="GO" id="GO:0004019">
    <property type="term" value="F:adenylosuccinate synthase activity"/>
    <property type="evidence" value="ECO:0007669"/>
    <property type="project" value="UniProtKB-EC"/>
</dbReference>
<dbReference type="EMBL" id="JAVYII010000003">
    <property type="protein sequence ID" value="MDT9593005.1"/>
    <property type="molecule type" value="Genomic_DNA"/>
</dbReference>
<dbReference type="RefSeq" id="WP_315732432.1">
    <property type="nucleotide sequence ID" value="NZ_JAVYII010000003.1"/>
</dbReference>
<evidence type="ECO:0000256" key="8">
    <source>
        <dbReference type="RuleBase" id="RU000520"/>
    </source>
</evidence>
<evidence type="ECO:0000256" key="4">
    <source>
        <dbReference type="ARBA" id="ARBA00022755"/>
    </source>
</evidence>
<feature type="binding site" evidence="7">
    <location>
        <begin position="14"/>
        <end position="20"/>
    </location>
    <ligand>
        <name>GTP</name>
        <dbReference type="ChEBI" id="CHEBI:37565"/>
    </ligand>
</feature>
<feature type="binding site" evidence="7">
    <location>
        <begin position="342"/>
        <end position="344"/>
    </location>
    <ligand>
        <name>GTP</name>
        <dbReference type="ChEBI" id="CHEBI:37565"/>
    </ligand>
</feature>
<dbReference type="InterPro" id="IPR042111">
    <property type="entry name" value="Adenylosuccinate_synth_dom3"/>
</dbReference>
<comment type="caution">
    <text evidence="7">Lacks conserved residue(s) required for the propagation of feature annotation.</text>
</comment>
<evidence type="ECO:0000256" key="5">
    <source>
        <dbReference type="ARBA" id="ARBA00022842"/>
    </source>
</evidence>
<dbReference type="InterPro" id="IPR018220">
    <property type="entry name" value="Adenylosuccin_syn_GTP-bd"/>
</dbReference>
<feature type="binding site" description="in other chain" evidence="7">
    <location>
        <begin position="15"/>
        <end position="18"/>
    </location>
    <ligand>
        <name>IMP</name>
        <dbReference type="ChEBI" id="CHEBI:58053"/>
        <note>ligand shared between dimeric partners</note>
    </ligand>
</feature>
<evidence type="ECO:0000313" key="9">
    <source>
        <dbReference type="EMBL" id="MDT9593005.1"/>
    </source>
</evidence>
<dbReference type="PANTHER" id="PTHR11846">
    <property type="entry name" value="ADENYLOSUCCINATE SYNTHETASE"/>
    <property type="match status" value="1"/>
</dbReference>
<keyword evidence="4 7" id="KW-0658">Purine biosynthesis</keyword>
<evidence type="ECO:0000256" key="2">
    <source>
        <dbReference type="ARBA" id="ARBA00022723"/>
    </source>
</evidence>
<dbReference type="Pfam" id="PF00709">
    <property type="entry name" value="Adenylsucc_synt"/>
    <property type="match status" value="1"/>
</dbReference>
<evidence type="ECO:0000256" key="7">
    <source>
        <dbReference type="HAMAP-Rule" id="MF_00011"/>
    </source>
</evidence>
<accession>A0ABU3PUV0</accession>
<keyword evidence="6 7" id="KW-0342">GTP-binding</keyword>
<evidence type="ECO:0000256" key="6">
    <source>
        <dbReference type="ARBA" id="ARBA00023134"/>
    </source>
</evidence>
<keyword evidence="3 7" id="KW-0547">Nucleotide-binding</keyword>
<dbReference type="SMART" id="SM00788">
    <property type="entry name" value="Adenylsucc_synt"/>
    <property type="match status" value="1"/>
</dbReference>
<protein>
    <recommendedName>
        <fullName evidence="7 8">Adenylosuccinate synthetase</fullName>
        <shortName evidence="7">AMPSase</shortName>
        <shortName evidence="7">AdSS</shortName>
        <ecNumber evidence="7 8">6.3.4.4</ecNumber>
    </recommendedName>
    <alternativeName>
        <fullName evidence="7">IMP--aspartate ligase</fullName>
    </alternativeName>
</protein>
<feature type="binding site" evidence="7">
    <location>
        <begin position="405"/>
        <end position="407"/>
    </location>
    <ligand>
        <name>GTP</name>
        <dbReference type="ChEBI" id="CHEBI:37565"/>
    </ligand>
</feature>
<organism evidence="9 10">
    <name type="scientific">Nocardioides imazamoxiresistens</name>
    <dbReference type="NCBI Taxonomy" id="3231893"/>
    <lineage>
        <taxon>Bacteria</taxon>
        <taxon>Bacillati</taxon>
        <taxon>Actinomycetota</taxon>
        <taxon>Actinomycetes</taxon>
        <taxon>Propionibacteriales</taxon>
        <taxon>Nocardioidaceae</taxon>
        <taxon>Nocardioides</taxon>
    </lineage>
</organism>
<evidence type="ECO:0000313" key="10">
    <source>
        <dbReference type="Proteomes" id="UP001268542"/>
    </source>
</evidence>
<dbReference type="Gene3D" id="3.40.440.10">
    <property type="entry name" value="Adenylosuccinate Synthetase, subunit A, domain 1"/>
    <property type="match status" value="1"/>
</dbReference>
<evidence type="ECO:0000256" key="3">
    <source>
        <dbReference type="ARBA" id="ARBA00022741"/>
    </source>
</evidence>
<evidence type="ECO:0000256" key="1">
    <source>
        <dbReference type="ARBA" id="ARBA00022598"/>
    </source>
</evidence>
<dbReference type="PANTHER" id="PTHR11846:SF0">
    <property type="entry name" value="ADENYLOSUCCINATE SYNTHETASE"/>
    <property type="match status" value="1"/>
</dbReference>
<keyword evidence="5 7" id="KW-0460">Magnesium</keyword>
<feature type="binding site" evidence="7">
    <location>
        <position position="15"/>
    </location>
    <ligand>
        <name>Mg(2+)</name>
        <dbReference type="ChEBI" id="CHEBI:18420"/>
    </ligand>
</feature>
<comment type="function">
    <text evidence="7">Plays an important role in the de novo pathway of purine nucleotide biosynthesis. Catalyzes the first committed step in the biosynthesis of AMP from IMP.</text>
</comment>
<dbReference type="Gene3D" id="1.10.300.10">
    <property type="entry name" value="Adenylosuccinate Synthetase, subunit A, domain 2"/>
    <property type="match status" value="1"/>
</dbReference>